<reference evidence="1 3" key="1">
    <citation type="journal article" date="2008" name="Science">
        <title>The Physcomitrella genome reveals evolutionary insights into the conquest of land by plants.</title>
        <authorList>
            <person name="Rensing S."/>
            <person name="Lang D."/>
            <person name="Zimmer A."/>
            <person name="Terry A."/>
            <person name="Salamov A."/>
            <person name="Shapiro H."/>
            <person name="Nishiyama T."/>
            <person name="Perroud P.-F."/>
            <person name="Lindquist E."/>
            <person name="Kamisugi Y."/>
            <person name="Tanahashi T."/>
            <person name="Sakakibara K."/>
            <person name="Fujita T."/>
            <person name="Oishi K."/>
            <person name="Shin-I T."/>
            <person name="Kuroki Y."/>
            <person name="Toyoda A."/>
            <person name="Suzuki Y."/>
            <person name="Hashimoto A."/>
            <person name="Yamaguchi K."/>
            <person name="Sugano A."/>
            <person name="Kohara Y."/>
            <person name="Fujiyama A."/>
            <person name="Anterola A."/>
            <person name="Aoki S."/>
            <person name="Ashton N."/>
            <person name="Barbazuk W.B."/>
            <person name="Barker E."/>
            <person name="Bennetzen J."/>
            <person name="Bezanilla M."/>
            <person name="Blankenship R."/>
            <person name="Cho S.H."/>
            <person name="Dutcher S."/>
            <person name="Estelle M."/>
            <person name="Fawcett J.A."/>
            <person name="Gundlach H."/>
            <person name="Hanada K."/>
            <person name="Heyl A."/>
            <person name="Hicks K.A."/>
            <person name="Hugh J."/>
            <person name="Lohr M."/>
            <person name="Mayer K."/>
            <person name="Melkozernov A."/>
            <person name="Murata T."/>
            <person name="Nelson D."/>
            <person name="Pils B."/>
            <person name="Prigge M."/>
            <person name="Reiss B."/>
            <person name="Renner T."/>
            <person name="Rombauts S."/>
            <person name="Rushton P."/>
            <person name="Sanderfoot A."/>
            <person name="Schween G."/>
            <person name="Shiu S.-H."/>
            <person name="Stueber K."/>
            <person name="Theodoulou F.L."/>
            <person name="Tu H."/>
            <person name="Van de Peer Y."/>
            <person name="Verrier P.J."/>
            <person name="Waters E."/>
            <person name="Wood A."/>
            <person name="Yang L."/>
            <person name="Cove D."/>
            <person name="Cuming A."/>
            <person name="Hasebe M."/>
            <person name="Lucas S."/>
            <person name="Mishler D.B."/>
            <person name="Reski R."/>
            <person name="Grigoriev I."/>
            <person name="Quatrano R.S."/>
            <person name="Boore J.L."/>
        </authorList>
    </citation>
    <scope>NUCLEOTIDE SEQUENCE [LARGE SCALE GENOMIC DNA]</scope>
    <source>
        <strain evidence="2 3">cv. Gransden 2004</strain>
    </source>
</reference>
<evidence type="ECO:0000313" key="1">
    <source>
        <dbReference type="EMBL" id="PNR32853.1"/>
    </source>
</evidence>
<sequence>MRGTKMGAKNWREMEGCFELAKRVDVDEDEECVSSNMGRWMSGSIGRPLVVFN</sequence>
<evidence type="ECO:0000313" key="3">
    <source>
        <dbReference type="Proteomes" id="UP000006727"/>
    </source>
</evidence>
<reference evidence="1 3" key="2">
    <citation type="journal article" date="2018" name="Plant J.">
        <title>The Physcomitrella patens chromosome-scale assembly reveals moss genome structure and evolution.</title>
        <authorList>
            <person name="Lang D."/>
            <person name="Ullrich K.K."/>
            <person name="Murat F."/>
            <person name="Fuchs J."/>
            <person name="Jenkins J."/>
            <person name="Haas F.B."/>
            <person name="Piednoel M."/>
            <person name="Gundlach H."/>
            <person name="Van Bel M."/>
            <person name="Meyberg R."/>
            <person name="Vives C."/>
            <person name="Morata J."/>
            <person name="Symeonidi A."/>
            <person name="Hiss M."/>
            <person name="Muchero W."/>
            <person name="Kamisugi Y."/>
            <person name="Saleh O."/>
            <person name="Blanc G."/>
            <person name="Decker E.L."/>
            <person name="van Gessel N."/>
            <person name="Grimwood J."/>
            <person name="Hayes R.D."/>
            <person name="Graham S.W."/>
            <person name="Gunter L.E."/>
            <person name="McDaniel S.F."/>
            <person name="Hoernstein S.N.W."/>
            <person name="Larsson A."/>
            <person name="Li F.W."/>
            <person name="Perroud P.F."/>
            <person name="Phillips J."/>
            <person name="Ranjan P."/>
            <person name="Rokshar D.S."/>
            <person name="Rothfels C.J."/>
            <person name="Schneider L."/>
            <person name="Shu S."/>
            <person name="Stevenson D.W."/>
            <person name="Thummler F."/>
            <person name="Tillich M."/>
            <person name="Villarreal Aguilar J.C."/>
            <person name="Widiez T."/>
            <person name="Wong G.K."/>
            <person name="Wymore A."/>
            <person name="Zhang Y."/>
            <person name="Zimmer A.D."/>
            <person name="Quatrano R.S."/>
            <person name="Mayer K.F.X."/>
            <person name="Goodstein D."/>
            <person name="Casacuberta J.M."/>
            <person name="Vandepoele K."/>
            <person name="Reski R."/>
            <person name="Cuming A.C."/>
            <person name="Tuskan G.A."/>
            <person name="Maumus F."/>
            <person name="Salse J."/>
            <person name="Schmutz J."/>
            <person name="Rensing S.A."/>
        </authorList>
    </citation>
    <scope>NUCLEOTIDE SEQUENCE [LARGE SCALE GENOMIC DNA]</scope>
    <source>
        <strain evidence="2 3">cv. Gransden 2004</strain>
    </source>
</reference>
<accession>A0A2K1IU97</accession>
<protein>
    <submittedName>
        <fullName evidence="1 2">Uncharacterized protein</fullName>
    </submittedName>
</protein>
<gene>
    <name evidence="1" type="ORF">PHYPA_024795</name>
</gene>
<dbReference type="EMBL" id="ABEU02000020">
    <property type="protein sequence ID" value="PNR32853.1"/>
    <property type="molecule type" value="Genomic_DNA"/>
</dbReference>
<organism evidence="1">
    <name type="scientific">Physcomitrium patens</name>
    <name type="common">Spreading-leaved earth moss</name>
    <name type="synonym">Physcomitrella patens</name>
    <dbReference type="NCBI Taxonomy" id="3218"/>
    <lineage>
        <taxon>Eukaryota</taxon>
        <taxon>Viridiplantae</taxon>
        <taxon>Streptophyta</taxon>
        <taxon>Embryophyta</taxon>
        <taxon>Bryophyta</taxon>
        <taxon>Bryophytina</taxon>
        <taxon>Bryopsida</taxon>
        <taxon>Funariidae</taxon>
        <taxon>Funariales</taxon>
        <taxon>Funariaceae</taxon>
        <taxon>Physcomitrium</taxon>
    </lineage>
</organism>
<dbReference type="Proteomes" id="UP000006727">
    <property type="component" value="Chromosome 20"/>
</dbReference>
<proteinExistence type="predicted"/>
<name>A0A2K1IU97_PHYPA</name>
<dbReference type="Gramene" id="Pp3c20_6400V3.1">
    <property type="protein sequence ID" value="PAC:32947571.CDS.1"/>
    <property type="gene ID" value="Pp3c20_6400"/>
</dbReference>
<dbReference type="EnsemblPlants" id="Pp3c20_6400V3.1">
    <property type="protein sequence ID" value="PAC:32947571.CDS.1"/>
    <property type="gene ID" value="Pp3c20_6400"/>
</dbReference>
<dbReference type="AlphaFoldDB" id="A0A2K1IU97"/>
<keyword evidence="3" id="KW-1185">Reference proteome</keyword>
<dbReference type="InParanoid" id="A0A2K1IU97"/>
<evidence type="ECO:0000313" key="2">
    <source>
        <dbReference type="EnsemblPlants" id="PAC:32947571.CDS.1"/>
    </source>
</evidence>
<reference evidence="2" key="3">
    <citation type="submission" date="2020-12" db="UniProtKB">
        <authorList>
            <consortium name="EnsemblPlants"/>
        </authorList>
    </citation>
    <scope>IDENTIFICATION</scope>
</reference>